<evidence type="ECO:0000313" key="3">
    <source>
        <dbReference type="Proteomes" id="UP000298493"/>
    </source>
</evidence>
<dbReference type="AlphaFoldDB" id="A0A4Z1PKK3"/>
<organism evidence="2 3">
    <name type="scientific">Venturia nashicola</name>
    <dbReference type="NCBI Taxonomy" id="86259"/>
    <lineage>
        <taxon>Eukaryota</taxon>
        <taxon>Fungi</taxon>
        <taxon>Dikarya</taxon>
        <taxon>Ascomycota</taxon>
        <taxon>Pezizomycotina</taxon>
        <taxon>Dothideomycetes</taxon>
        <taxon>Pleosporomycetidae</taxon>
        <taxon>Venturiales</taxon>
        <taxon>Venturiaceae</taxon>
        <taxon>Venturia</taxon>
    </lineage>
</organism>
<dbReference type="Proteomes" id="UP000298493">
    <property type="component" value="Unassembled WGS sequence"/>
</dbReference>
<gene>
    <name evidence="2" type="ORF">E6O75_ATG01029</name>
</gene>
<name>A0A4Z1PKK3_9PEZI</name>
<evidence type="ECO:0000313" key="2">
    <source>
        <dbReference type="EMBL" id="TID26536.1"/>
    </source>
</evidence>
<accession>A0A4Z1PKK3</accession>
<feature type="region of interest" description="Disordered" evidence="1">
    <location>
        <begin position="73"/>
        <end position="129"/>
    </location>
</feature>
<dbReference type="EMBL" id="SNSC02000002">
    <property type="protein sequence ID" value="TID26536.1"/>
    <property type="molecule type" value="Genomic_DNA"/>
</dbReference>
<feature type="compositionally biased region" description="Low complexity" evidence="1">
    <location>
        <begin position="96"/>
        <end position="120"/>
    </location>
</feature>
<comment type="caution">
    <text evidence="2">The sequence shown here is derived from an EMBL/GenBank/DDBJ whole genome shotgun (WGS) entry which is preliminary data.</text>
</comment>
<proteinExistence type="predicted"/>
<reference evidence="2 3" key="1">
    <citation type="submission" date="2019-04" db="EMBL/GenBank/DDBJ databases">
        <title>High contiguity whole genome sequence and gene annotation resource for two Venturia nashicola isolates.</title>
        <authorList>
            <person name="Prokchorchik M."/>
            <person name="Won K."/>
            <person name="Lee Y."/>
            <person name="Choi E.D."/>
            <person name="Segonzac C."/>
            <person name="Sohn K.H."/>
        </authorList>
    </citation>
    <scope>NUCLEOTIDE SEQUENCE [LARGE SCALE GENOMIC DNA]</scope>
    <source>
        <strain evidence="2 3">PRI2</strain>
    </source>
</reference>
<sequence>MTCWLTVPMGCNVAFVNCPAAPITKEYPRCGQIGTPACSPGRYCRQVDGQCKPGLTGCVGVCVPYSPGTATPQSPNPGFLPTTFPPLTQPVPVQPQQPQQGPNWGTPQQQQPPQQPQSQPGVGGQLGKPPDKCPTDYECPDKLVCIADPRDTLVTTRGPSFMCVEGGADATCAGFQNKQCANGDICVADPRMECFGAGCTGICA</sequence>
<feature type="compositionally biased region" description="Pro residues" evidence="1">
    <location>
        <begin position="83"/>
        <end position="95"/>
    </location>
</feature>
<protein>
    <submittedName>
        <fullName evidence="2">Superoxide-generating NADPH oxidase heavy chain subunit A</fullName>
    </submittedName>
</protein>
<evidence type="ECO:0000256" key="1">
    <source>
        <dbReference type="SAM" id="MobiDB-lite"/>
    </source>
</evidence>
<keyword evidence="3" id="KW-1185">Reference proteome</keyword>